<dbReference type="Gene3D" id="2.70.70.10">
    <property type="entry name" value="Glucose Permease (Domain IIA)"/>
    <property type="match status" value="1"/>
</dbReference>
<reference evidence="6" key="2">
    <citation type="journal article" date="2021" name="PeerJ">
        <title>Extensive microbial diversity within the chicken gut microbiome revealed by metagenomics and culture.</title>
        <authorList>
            <person name="Gilroy R."/>
            <person name="Ravi A."/>
            <person name="Getino M."/>
            <person name="Pursley I."/>
            <person name="Horton D.L."/>
            <person name="Alikhan N.F."/>
            <person name="Baker D."/>
            <person name="Gharbi K."/>
            <person name="Hall N."/>
            <person name="Watson M."/>
            <person name="Adriaenssens E.M."/>
            <person name="Foster-Nyarko E."/>
            <person name="Jarju S."/>
            <person name="Secka A."/>
            <person name="Antonio M."/>
            <person name="Oren A."/>
            <person name="Chaudhuri R.R."/>
            <person name="La Ragione R."/>
            <person name="Hildebrand F."/>
            <person name="Pallen M.J."/>
        </authorList>
    </citation>
    <scope>NUCLEOTIDE SEQUENCE</scope>
    <source>
        <strain evidence="6">ChiGjej3B3-7149</strain>
    </source>
</reference>
<dbReference type="InterPro" id="IPR016047">
    <property type="entry name" value="M23ase_b-sheet_dom"/>
</dbReference>
<feature type="signal peptide" evidence="3">
    <location>
        <begin position="1"/>
        <end position="31"/>
    </location>
</feature>
<evidence type="ECO:0000259" key="5">
    <source>
        <dbReference type="Pfam" id="PF24568"/>
    </source>
</evidence>
<keyword evidence="1 3" id="KW-0732">Signal</keyword>
<comment type="caution">
    <text evidence="6">The sequence shown here is derived from an EMBL/GenBank/DDBJ whole genome shotgun (WGS) entry which is preliminary data.</text>
</comment>
<dbReference type="InterPro" id="IPR057309">
    <property type="entry name" value="PcsB_CC"/>
</dbReference>
<dbReference type="Pfam" id="PF01551">
    <property type="entry name" value="Peptidase_M23"/>
    <property type="match status" value="1"/>
</dbReference>
<evidence type="ECO:0000313" key="6">
    <source>
        <dbReference type="EMBL" id="HIR54881.1"/>
    </source>
</evidence>
<keyword evidence="2" id="KW-0175">Coiled coil</keyword>
<evidence type="ECO:0000256" key="3">
    <source>
        <dbReference type="SAM" id="SignalP"/>
    </source>
</evidence>
<dbReference type="Proteomes" id="UP000824238">
    <property type="component" value="Unassembled WGS sequence"/>
</dbReference>
<evidence type="ECO:0000259" key="4">
    <source>
        <dbReference type="Pfam" id="PF01551"/>
    </source>
</evidence>
<dbReference type="SUPFAM" id="SSF51261">
    <property type="entry name" value="Duplicated hybrid motif"/>
    <property type="match status" value="1"/>
</dbReference>
<feature type="chain" id="PRO_5039543131" evidence="3">
    <location>
        <begin position="32"/>
        <end position="394"/>
    </location>
</feature>
<dbReference type="InterPro" id="IPR050570">
    <property type="entry name" value="Cell_wall_metabolism_enzyme"/>
</dbReference>
<name>A0A9D1DL88_9FIRM</name>
<feature type="coiled-coil region" evidence="2">
    <location>
        <begin position="30"/>
        <end position="92"/>
    </location>
</feature>
<evidence type="ECO:0000256" key="1">
    <source>
        <dbReference type="ARBA" id="ARBA00022729"/>
    </source>
</evidence>
<evidence type="ECO:0000256" key="2">
    <source>
        <dbReference type="SAM" id="Coils"/>
    </source>
</evidence>
<dbReference type="GO" id="GO:0004222">
    <property type="term" value="F:metalloendopeptidase activity"/>
    <property type="evidence" value="ECO:0007669"/>
    <property type="project" value="TreeGrafter"/>
</dbReference>
<evidence type="ECO:0000313" key="7">
    <source>
        <dbReference type="Proteomes" id="UP000824238"/>
    </source>
</evidence>
<protein>
    <submittedName>
        <fullName evidence="6">Peptidoglycan DD-metalloendopeptidase family protein</fullName>
    </submittedName>
</protein>
<dbReference type="InterPro" id="IPR011055">
    <property type="entry name" value="Dup_hybrid_motif"/>
</dbReference>
<feature type="coiled-coil region" evidence="2">
    <location>
        <begin position="167"/>
        <end position="257"/>
    </location>
</feature>
<accession>A0A9D1DL88</accession>
<feature type="domain" description="M23ase beta-sheet core" evidence="4">
    <location>
        <begin position="291"/>
        <end position="387"/>
    </location>
</feature>
<feature type="domain" description="Peptidoglycan hydrolase PcsB coiled-coil" evidence="5">
    <location>
        <begin position="106"/>
        <end position="176"/>
    </location>
</feature>
<sequence>MISKKKLRAAAAFLALVLVALAIVPAGPALAVSQSEIDALEEQRDALKAEREEMQAGIDELKNEQAGVLEQKRALDEQNEVYRQELELIEEQVSLYTRLVDEKAAELEKATAAETEQLAIYKQHVRAMEENGNYTYLSIIFGSKSLSELMANLDMIGEIMEADKRIYDQYTAAREDAEVIKAEYEETLGQLADKQEEYEAEKADLEAKIAEASELIAQLEEEISSNYDLYLQVLAEEEALESDIQSMIAELERQEAANSITSTGTYIWPLPGYSPGSAYGWRMHPIFNEMRFHAGEDIGAPSGTPILAADSGVATVIPDNGNGYGNYIMINHGGGRVTLYAHMSSFAISGGASVSQGQVIGYVGSTGNSTGPHLHFEVRVNGATTDPKQYFNFG</sequence>
<dbReference type="EMBL" id="DVHH01000116">
    <property type="protein sequence ID" value="HIR54881.1"/>
    <property type="molecule type" value="Genomic_DNA"/>
</dbReference>
<dbReference type="PANTHER" id="PTHR21666:SF270">
    <property type="entry name" value="MUREIN HYDROLASE ACTIVATOR ENVC"/>
    <property type="match status" value="1"/>
</dbReference>
<reference evidence="6" key="1">
    <citation type="submission" date="2020-10" db="EMBL/GenBank/DDBJ databases">
        <authorList>
            <person name="Gilroy R."/>
        </authorList>
    </citation>
    <scope>NUCLEOTIDE SEQUENCE</scope>
    <source>
        <strain evidence="6">ChiGjej3B3-7149</strain>
    </source>
</reference>
<gene>
    <name evidence="6" type="ORF">IAD36_04685</name>
</gene>
<dbReference type="PANTHER" id="PTHR21666">
    <property type="entry name" value="PEPTIDASE-RELATED"/>
    <property type="match status" value="1"/>
</dbReference>
<proteinExistence type="predicted"/>
<organism evidence="6 7">
    <name type="scientific">Candidatus Scatomorpha intestinigallinarum</name>
    <dbReference type="NCBI Taxonomy" id="2840923"/>
    <lineage>
        <taxon>Bacteria</taxon>
        <taxon>Bacillati</taxon>
        <taxon>Bacillota</taxon>
        <taxon>Clostridia</taxon>
        <taxon>Eubacteriales</taxon>
        <taxon>Candidatus Scatomorpha</taxon>
    </lineage>
</organism>
<dbReference type="Pfam" id="PF24568">
    <property type="entry name" value="CC_PcsB"/>
    <property type="match status" value="1"/>
</dbReference>
<dbReference type="AlphaFoldDB" id="A0A9D1DL88"/>
<dbReference type="Gene3D" id="6.10.250.3150">
    <property type="match status" value="1"/>
</dbReference>
<dbReference type="CDD" id="cd12797">
    <property type="entry name" value="M23_peptidase"/>
    <property type="match status" value="1"/>
</dbReference>